<feature type="compositionally biased region" description="Low complexity" evidence="1">
    <location>
        <begin position="9"/>
        <end position="22"/>
    </location>
</feature>
<protein>
    <submittedName>
        <fullName evidence="3">Uncharacterized protein</fullName>
    </submittedName>
</protein>
<feature type="region of interest" description="Disordered" evidence="1">
    <location>
        <begin position="1"/>
        <end position="24"/>
    </location>
</feature>
<accession>A0A0K0DIB9</accession>
<dbReference type="Proteomes" id="UP000035642">
    <property type="component" value="Unassembled WGS sequence"/>
</dbReference>
<sequence>MKEARRLTDSSLSTVDSTSHHSIVTGRRAQQAVTHALLQIPQLYRFHAMLAYVRAPVLIDSRPLMRTHCVAMLS</sequence>
<dbReference type="AlphaFoldDB" id="A0A0K0DIB9"/>
<name>A0A0K0DIB9_ANGCA</name>
<reference evidence="3" key="2">
    <citation type="submission" date="2017-02" db="UniProtKB">
        <authorList>
            <consortium name="WormBaseParasite"/>
        </authorList>
    </citation>
    <scope>IDENTIFICATION</scope>
</reference>
<evidence type="ECO:0000256" key="1">
    <source>
        <dbReference type="SAM" id="MobiDB-lite"/>
    </source>
</evidence>
<evidence type="ECO:0000313" key="2">
    <source>
        <dbReference type="Proteomes" id="UP000035642"/>
    </source>
</evidence>
<reference evidence="2" key="1">
    <citation type="submission" date="2012-09" db="EMBL/GenBank/DDBJ databases">
        <authorList>
            <person name="Martin A.A."/>
        </authorList>
    </citation>
    <scope>NUCLEOTIDE SEQUENCE</scope>
</reference>
<evidence type="ECO:0000313" key="3">
    <source>
        <dbReference type="WBParaSite" id="ACAC_0001102601-mRNA-1"/>
    </source>
</evidence>
<keyword evidence="2" id="KW-1185">Reference proteome</keyword>
<proteinExistence type="predicted"/>
<dbReference type="WBParaSite" id="ACAC_0001102601-mRNA-1">
    <property type="protein sequence ID" value="ACAC_0001102601-mRNA-1"/>
    <property type="gene ID" value="ACAC_0001102601"/>
</dbReference>
<organism evidence="2 3">
    <name type="scientific">Angiostrongylus cantonensis</name>
    <name type="common">Rat lungworm</name>
    <dbReference type="NCBI Taxonomy" id="6313"/>
    <lineage>
        <taxon>Eukaryota</taxon>
        <taxon>Metazoa</taxon>
        <taxon>Ecdysozoa</taxon>
        <taxon>Nematoda</taxon>
        <taxon>Chromadorea</taxon>
        <taxon>Rhabditida</taxon>
        <taxon>Rhabditina</taxon>
        <taxon>Rhabditomorpha</taxon>
        <taxon>Strongyloidea</taxon>
        <taxon>Metastrongylidae</taxon>
        <taxon>Angiostrongylus</taxon>
    </lineage>
</organism>